<evidence type="ECO:0000313" key="2">
    <source>
        <dbReference type="EMBL" id="KAL1487508.1"/>
    </source>
</evidence>
<name>A0ABD1DYP1_HYPHA</name>
<evidence type="ECO:0000256" key="1">
    <source>
        <dbReference type="SAM" id="MobiDB-lite"/>
    </source>
</evidence>
<accession>A0ABD1DYP1</accession>
<gene>
    <name evidence="2" type="ORF">ABEB36_015819</name>
</gene>
<dbReference type="EMBL" id="JBDJPC010000042">
    <property type="protein sequence ID" value="KAL1487508.1"/>
    <property type="molecule type" value="Genomic_DNA"/>
</dbReference>
<protein>
    <submittedName>
        <fullName evidence="2">Uncharacterized protein</fullName>
    </submittedName>
</protein>
<feature type="compositionally biased region" description="Low complexity" evidence="1">
    <location>
        <begin position="1"/>
        <end position="13"/>
    </location>
</feature>
<feature type="region of interest" description="Disordered" evidence="1">
    <location>
        <begin position="1"/>
        <end position="22"/>
    </location>
</feature>
<evidence type="ECO:0000313" key="3">
    <source>
        <dbReference type="Proteomes" id="UP001566132"/>
    </source>
</evidence>
<reference evidence="2 3" key="1">
    <citation type="submission" date="2024-05" db="EMBL/GenBank/DDBJ databases">
        <title>Genetic variation in Jamaican populations of the coffee berry borer (Hypothenemus hampei).</title>
        <authorList>
            <person name="Errbii M."/>
            <person name="Myrie A."/>
        </authorList>
    </citation>
    <scope>NUCLEOTIDE SEQUENCE [LARGE SCALE GENOMIC DNA]</scope>
    <source>
        <strain evidence="2">JA-Hopewell-2020-01-JO</strain>
        <tissue evidence="2">Whole body</tissue>
    </source>
</reference>
<organism evidence="2 3">
    <name type="scientific">Hypothenemus hampei</name>
    <name type="common">Coffee berry borer</name>
    <dbReference type="NCBI Taxonomy" id="57062"/>
    <lineage>
        <taxon>Eukaryota</taxon>
        <taxon>Metazoa</taxon>
        <taxon>Ecdysozoa</taxon>
        <taxon>Arthropoda</taxon>
        <taxon>Hexapoda</taxon>
        <taxon>Insecta</taxon>
        <taxon>Pterygota</taxon>
        <taxon>Neoptera</taxon>
        <taxon>Endopterygota</taxon>
        <taxon>Coleoptera</taxon>
        <taxon>Polyphaga</taxon>
        <taxon>Cucujiformia</taxon>
        <taxon>Curculionidae</taxon>
        <taxon>Scolytinae</taxon>
        <taxon>Hypothenemus</taxon>
    </lineage>
</organism>
<sequence length="139" mass="16431">MALVSYSSSSIENETIESKKEVNKNVQRNRRPFLNEDNWRKNIQKTQREQGKFHKGVKRFQDRSRKFNDPKKRHLKIFNSDSEPQNYDITNQSNSYYTMFNNLNLKPKLANYSFSEESISSIEDTTCVGKRGIRKSKLT</sequence>
<dbReference type="Proteomes" id="UP001566132">
    <property type="component" value="Unassembled WGS sequence"/>
</dbReference>
<keyword evidence="3" id="KW-1185">Reference proteome</keyword>
<comment type="caution">
    <text evidence="2">The sequence shown here is derived from an EMBL/GenBank/DDBJ whole genome shotgun (WGS) entry which is preliminary data.</text>
</comment>
<proteinExistence type="predicted"/>
<dbReference type="AlphaFoldDB" id="A0ABD1DYP1"/>